<evidence type="ECO:0000256" key="1">
    <source>
        <dbReference type="ARBA" id="ARBA00023172"/>
    </source>
</evidence>
<protein>
    <submittedName>
        <fullName evidence="2">Uncharacterized protein</fullName>
    </submittedName>
</protein>
<dbReference type="AlphaFoldDB" id="A0A1D8AFG0"/>
<dbReference type="GO" id="GO:0015074">
    <property type="term" value="P:DNA integration"/>
    <property type="evidence" value="ECO:0007669"/>
    <property type="project" value="InterPro"/>
</dbReference>
<keyword evidence="2" id="KW-0614">Plasmid</keyword>
<keyword evidence="3" id="KW-1185">Reference proteome</keyword>
<sequence length="606" mass="67929">MARTRLDRTLRLETAPADHPPDVAKVQFRDEWGKIVQQFDRALFGMPDDISAAMARAFRDHDVASSAATRAARWFALRVFGRFLREDGRVGCAADLDTATIRRFITWLAKPANGRKRGVKSQSHQLGMVRPVLKRAIANNPCLFAPDLTVPNNAIPLAGTQRLPQERLTPLQMRSVLAACYAEIDVAWDKFQYGQGVIALTELPPRPSWRTEGLDRWIWRLHRANNGLSPGGNGLRRLGFRKKALPKAHPIASIEGYLHITTDALTAFYIALLIQTAANAGPLRQIKRDCLIAHPLDWHRVMVEWSKPRAGGKVKRMQRRSFDNRRPYSAPRLIEKLLAMTAPLLPHVGPSERDQLFLHRFLMTTGRNEREHNAGQIAQATLRWAMLRFYERQNAAIASWNEAHPDERRPLLPDFSPKLFRSSMASAHYTASQGDIMAAKAVLNHADVATTDIYVDGEAVRRLERDTIARLQSLMIKWVHGETSSDRPQDGGSYTAAPVTALFGHTCLRPTDDASARPGQVCPKLGGCLACPGLVVPINPDHLARIVQAIRHLELARERIDPIRFGRFYAPSLRALAEDLLPAFPPEMMPDAERLIPVLPPLPDME</sequence>
<evidence type="ECO:0000313" key="2">
    <source>
        <dbReference type="EMBL" id="AOR80852.1"/>
    </source>
</evidence>
<dbReference type="SUPFAM" id="SSF56349">
    <property type="entry name" value="DNA breaking-rejoining enzymes"/>
    <property type="match status" value="1"/>
</dbReference>
<dbReference type="InterPro" id="IPR011010">
    <property type="entry name" value="DNA_brk_join_enz"/>
</dbReference>
<name>A0A1D8AFG0_9SPHN</name>
<dbReference type="EMBL" id="CP017077">
    <property type="protein sequence ID" value="AOR80852.1"/>
    <property type="molecule type" value="Genomic_DNA"/>
</dbReference>
<reference evidence="3" key="1">
    <citation type="journal article" date="2017" name="J. Biotechnol.">
        <title>Complete genome sequence of Novosphingobium resinovorum SA1, a versatile xenobiotic-degrading bacterium capable of utilizing sulfanilic acid.</title>
        <authorList>
            <person name="Hegedus B."/>
            <person name="Kos P.B."/>
            <person name="Balint B."/>
            <person name="Maroti G."/>
            <person name="Gan H.M."/>
            <person name="Perei K."/>
            <person name="Rakhely G."/>
        </authorList>
    </citation>
    <scope>NUCLEOTIDE SEQUENCE [LARGE SCALE GENOMIC DNA]</scope>
    <source>
        <strain evidence="3">SA1</strain>
    </source>
</reference>
<dbReference type="Gene3D" id="1.10.443.10">
    <property type="entry name" value="Intergrase catalytic core"/>
    <property type="match status" value="1"/>
</dbReference>
<dbReference type="OrthoDB" id="7804209at2"/>
<gene>
    <name evidence="2" type="ORF">BES08_29070</name>
</gene>
<keyword evidence="1" id="KW-0233">DNA recombination</keyword>
<accession>A0A1D8AFG0</accession>
<dbReference type="Proteomes" id="UP000094626">
    <property type="component" value="Plasmid pSA2"/>
</dbReference>
<dbReference type="KEGG" id="nre:BES08_29070"/>
<proteinExistence type="predicted"/>
<geneLocation type="plasmid" evidence="2 3">
    <name>pSA2</name>
</geneLocation>
<evidence type="ECO:0000313" key="3">
    <source>
        <dbReference type="Proteomes" id="UP000094626"/>
    </source>
</evidence>
<dbReference type="GO" id="GO:0006310">
    <property type="term" value="P:DNA recombination"/>
    <property type="evidence" value="ECO:0007669"/>
    <property type="project" value="UniProtKB-KW"/>
</dbReference>
<dbReference type="GO" id="GO:0003677">
    <property type="term" value="F:DNA binding"/>
    <property type="evidence" value="ECO:0007669"/>
    <property type="project" value="InterPro"/>
</dbReference>
<dbReference type="InterPro" id="IPR013762">
    <property type="entry name" value="Integrase-like_cat_sf"/>
</dbReference>
<dbReference type="RefSeq" id="WP_069710107.1">
    <property type="nucleotide sequence ID" value="NZ_CP017077.1"/>
</dbReference>
<organism evidence="2 3">
    <name type="scientific">Novosphingobium resinovorum</name>
    <dbReference type="NCBI Taxonomy" id="158500"/>
    <lineage>
        <taxon>Bacteria</taxon>
        <taxon>Pseudomonadati</taxon>
        <taxon>Pseudomonadota</taxon>
        <taxon>Alphaproteobacteria</taxon>
        <taxon>Sphingomonadales</taxon>
        <taxon>Sphingomonadaceae</taxon>
        <taxon>Novosphingobium</taxon>
    </lineage>
</organism>